<dbReference type="Proteomes" id="UP000019277">
    <property type="component" value="Unassembled WGS sequence"/>
</dbReference>
<keyword evidence="2" id="KW-1185">Reference proteome</keyword>
<sequence length="88" mass="9642">MPAALASMLILTPEDVATCLTTRRGLVEAEIAATEAEMAPLPRIFVLEDEYALALRRAEAEWLRSVVDDLRSGALWWDLSLVKGFAGP</sequence>
<reference evidence="1 2" key="1">
    <citation type="journal article" date="2014" name="Genome Announc.">
        <title>Draft Genome Sequence of the Antitrypanosomally Active Sponge-Associated Bacterium Actinokineospora sp. Strain EG49.</title>
        <authorList>
            <person name="Harjes J."/>
            <person name="Ryu T."/>
            <person name="Abdelmohsen U.R."/>
            <person name="Moitinho-Silva L."/>
            <person name="Horn H."/>
            <person name="Ravasi T."/>
            <person name="Hentschel U."/>
        </authorList>
    </citation>
    <scope>NUCLEOTIDE SEQUENCE [LARGE SCALE GENOMIC DNA]</scope>
    <source>
        <strain evidence="1 2">EG49</strain>
    </source>
</reference>
<dbReference type="RefSeq" id="WP_110079346.1">
    <property type="nucleotide sequence ID" value="NZ_AYXG01000076.1"/>
</dbReference>
<protein>
    <submittedName>
        <fullName evidence="1">Uncharacterized protein</fullName>
    </submittedName>
</protein>
<proteinExistence type="predicted"/>
<organism evidence="1 2">
    <name type="scientific">Actinokineospora spheciospongiae</name>
    <dbReference type="NCBI Taxonomy" id="909613"/>
    <lineage>
        <taxon>Bacteria</taxon>
        <taxon>Bacillati</taxon>
        <taxon>Actinomycetota</taxon>
        <taxon>Actinomycetes</taxon>
        <taxon>Pseudonocardiales</taxon>
        <taxon>Pseudonocardiaceae</taxon>
        <taxon>Actinokineospora</taxon>
    </lineage>
</organism>
<accession>W7J0J3</accession>
<evidence type="ECO:0000313" key="1">
    <source>
        <dbReference type="EMBL" id="EWC62537.1"/>
    </source>
</evidence>
<dbReference type="eggNOG" id="COG1695">
    <property type="taxonomic scope" value="Bacteria"/>
</dbReference>
<dbReference type="AlphaFoldDB" id="W7J0J3"/>
<dbReference type="EMBL" id="AYXG01000076">
    <property type="protein sequence ID" value="EWC62537.1"/>
    <property type="molecule type" value="Genomic_DNA"/>
</dbReference>
<evidence type="ECO:0000313" key="2">
    <source>
        <dbReference type="Proteomes" id="UP000019277"/>
    </source>
</evidence>
<comment type="caution">
    <text evidence="1">The sequence shown here is derived from an EMBL/GenBank/DDBJ whole genome shotgun (WGS) entry which is preliminary data.</text>
</comment>
<name>W7J0J3_9PSEU</name>
<gene>
    <name evidence="1" type="ORF">UO65_2127</name>
</gene>